<dbReference type="EMBL" id="QLZR01000001">
    <property type="protein sequence ID" value="RAZ81326.1"/>
    <property type="molecule type" value="Genomic_DNA"/>
</dbReference>
<comment type="caution">
    <text evidence="2">The sequence shown here is derived from an EMBL/GenBank/DDBJ whole genome shotgun (WGS) entry which is preliminary data.</text>
</comment>
<dbReference type="InterPro" id="IPR025349">
    <property type="entry name" value="DUF4253"/>
</dbReference>
<organism evidence="2 3">
    <name type="scientific">Planococcus halotolerans</name>
    <dbReference type="NCBI Taxonomy" id="2233542"/>
    <lineage>
        <taxon>Bacteria</taxon>
        <taxon>Bacillati</taxon>
        <taxon>Bacillota</taxon>
        <taxon>Bacilli</taxon>
        <taxon>Bacillales</taxon>
        <taxon>Caryophanaceae</taxon>
        <taxon>Planococcus</taxon>
    </lineage>
</organism>
<protein>
    <submittedName>
        <fullName evidence="2">DUF4253 domain-containing protein</fullName>
    </submittedName>
</protein>
<evidence type="ECO:0000313" key="2">
    <source>
        <dbReference type="EMBL" id="RAZ81326.1"/>
    </source>
</evidence>
<name>A0A365L7C0_9BACL</name>
<gene>
    <name evidence="2" type="ORF">DP120_03320</name>
</gene>
<dbReference type="RefSeq" id="WP_112221788.1">
    <property type="nucleotide sequence ID" value="NZ_CP196859.1"/>
</dbReference>
<evidence type="ECO:0000259" key="1">
    <source>
        <dbReference type="Pfam" id="PF14062"/>
    </source>
</evidence>
<keyword evidence="3" id="KW-1185">Reference proteome</keyword>
<sequence>MNLFGNLFNKKERERINSEILQELGFKEEVQVLIKEVAGMEFYPLENYHEVTIGISFKCSQEEAEQLVDQLRAEIQPLGYLPFIAETDVGRRSNSIIGIVKTDSPFELLKILDTNGDNYDISNEDVIAKLKEWHQRNPFTVTGANFDWVEIAFEKLPTRAELAALAKEVTVFCPDAVEFDEDEESIEETVKSLEETKKIFLWWD</sequence>
<accession>A0A365L7C0</accession>
<proteinExistence type="predicted"/>
<dbReference type="AlphaFoldDB" id="A0A365L7C0"/>
<reference evidence="2 3" key="1">
    <citation type="submission" date="2018-06" db="EMBL/GenBank/DDBJ databases">
        <title>The draft genome sequences of strains SCU63 and S1.</title>
        <authorList>
            <person name="Gan L."/>
        </authorList>
    </citation>
    <scope>NUCLEOTIDE SEQUENCE [LARGE SCALE GENOMIC DNA]</scope>
    <source>
        <strain evidence="2 3">SCU63</strain>
    </source>
</reference>
<feature type="domain" description="DUF4253" evidence="1">
    <location>
        <begin position="97"/>
        <end position="204"/>
    </location>
</feature>
<dbReference type="Proteomes" id="UP000251002">
    <property type="component" value="Unassembled WGS sequence"/>
</dbReference>
<dbReference type="Pfam" id="PF14062">
    <property type="entry name" value="DUF4253"/>
    <property type="match status" value="1"/>
</dbReference>
<evidence type="ECO:0000313" key="3">
    <source>
        <dbReference type="Proteomes" id="UP000251002"/>
    </source>
</evidence>